<keyword evidence="4 6" id="KW-1133">Transmembrane helix</keyword>
<feature type="transmembrane region" description="Helical" evidence="6">
    <location>
        <begin position="252"/>
        <end position="277"/>
    </location>
</feature>
<evidence type="ECO:0000256" key="6">
    <source>
        <dbReference type="RuleBase" id="RU004914"/>
    </source>
</evidence>
<dbReference type="CDD" id="cd13132">
    <property type="entry name" value="MATE_eukaryotic"/>
    <property type="match status" value="1"/>
</dbReference>
<dbReference type="Proteomes" id="UP001202328">
    <property type="component" value="Unassembled WGS sequence"/>
</dbReference>
<feature type="transmembrane region" description="Helical" evidence="6">
    <location>
        <begin position="403"/>
        <end position="427"/>
    </location>
</feature>
<evidence type="ECO:0000256" key="1">
    <source>
        <dbReference type="ARBA" id="ARBA00004141"/>
    </source>
</evidence>
<evidence type="ECO:0000256" key="5">
    <source>
        <dbReference type="ARBA" id="ARBA00023136"/>
    </source>
</evidence>
<dbReference type="AlphaFoldDB" id="A0AAD4TG91"/>
<accession>A0AAD4TG91</accession>
<evidence type="ECO:0000256" key="3">
    <source>
        <dbReference type="ARBA" id="ARBA00022692"/>
    </source>
</evidence>
<dbReference type="InterPro" id="IPR045069">
    <property type="entry name" value="MATE_euk"/>
</dbReference>
<dbReference type="GO" id="GO:0015297">
    <property type="term" value="F:antiporter activity"/>
    <property type="evidence" value="ECO:0007669"/>
    <property type="project" value="InterPro"/>
</dbReference>
<protein>
    <recommendedName>
        <fullName evidence="6">Protein DETOXIFICATION</fullName>
    </recommendedName>
    <alternativeName>
        <fullName evidence="6">Multidrug and toxic compound extrusion protein</fullName>
    </alternativeName>
</protein>
<feature type="transmembrane region" description="Helical" evidence="6">
    <location>
        <begin position="148"/>
        <end position="165"/>
    </location>
</feature>
<feature type="transmembrane region" description="Helical" evidence="6">
    <location>
        <begin position="371"/>
        <end position="391"/>
    </location>
</feature>
<comment type="caution">
    <text evidence="7">The sequence shown here is derived from an EMBL/GenBank/DDBJ whole genome shotgun (WGS) entry which is preliminary data.</text>
</comment>
<feature type="transmembrane region" description="Helical" evidence="6">
    <location>
        <begin position="289"/>
        <end position="309"/>
    </location>
</feature>
<evidence type="ECO:0000313" key="8">
    <source>
        <dbReference type="Proteomes" id="UP001202328"/>
    </source>
</evidence>
<sequence length="483" mass="52345">MEEEASLLEVREDSRRAIRFTWGIFIQEAKFTGYIGGPMVAVTLSMYLIQVVSTMMVGHLGELSLSSATLATSLCGVTGFSIMLGMASGLETLAGQAFGATQYRKLGVYTWSATISLTLVCIPISLLWASVGKVLTFIGQDPLISLEAGKYATFLIPALFANAALQPLIRYFQSQSLIIPMLLSMPISVCIHIPLCWVLIYKFGLGSIGAALATGVSYGISVVFLGLYLVYSPSCDLTRTSLTKEAFQRCGEFLYISVPSAVMICLEWWSFEIIILLSGLLPKPQLETSVLSICLTTATLVYMIPYGLGAAVSTRVSNELGAGRPNAARLAVCSVMIIAIIELVIMSLLFFACRNIMGFAYSNEKEVVDYVTGMVPLICLTVIMDSLQGVLSGVARGCGWQHIGAYVNLGAFYLAGIPVAVLLGFRLHYGGKGLYFGILTGSFIQTATLAFIAFRTDWEYQARNAAERMLQEREVSVAVDETK</sequence>
<dbReference type="GO" id="GO:0016020">
    <property type="term" value="C:membrane"/>
    <property type="evidence" value="ECO:0007669"/>
    <property type="project" value="UniProtKB-SubCell"/>
</dbReference>
<evidence type="ECO:0000313" key="7">
    <source>
        <dbReference type="EMBL" id="KAI3955217.1"/>
    </source>
</evidence>
<feature type="transmembrane region" description="Helical" evidence="6">
    <location>
        <begin position="31"/>
        <end position="50"/>
    </location>
</feature>
<organism evidence="7 8">
    <name type="scientific">Papaver atlanticum</name>
    <dbReference type="NCBI Taxonomy" id="357466"/>
    <lineage>
        <taxon>Eukaryota</taxon>
        <taxon>Viridiplantae</taxon>
        <taxon>Streptophyta</taxon>
        <taxon>Embryophyta</taxon>
        <taxon>Tracheophyta</taxon>
        <taxon>Spermatophyta</taxon>
        <taxon>Magnoliopsida</taxon>
        <taxon>Ranunculales</taxon>
        <taxon>Papaveraceae</taxon>
        <taxon>Papaveroideae</taxon>
        <taxon>Papaver</taxon>
    </lineage>
</organism>
<reference evidence="7" key="1">
    <citation type="submission" date="2022-04" db="EMBL/GenBank/DDBJ databases">
        <title>A functionally conserved STORR gene fusion in Papaver species that diverged 16.8 million years ago.</title>
        <authorList>
            <person name="Catania T."/>
        </authorList>
    </citation>
    <scope>NUCLEOTIDE SEQUENCE</scope>
    <source>
        <strain evidence="7">S-188037</strain>
    </source>
</reference>
<proteinExistence type="inferred from homology"/>
<keyword evidence="5 6" id="KW-0472">Membrane</keyword>
<feature type="transmembrane region" description="Helical" evidence="6">
    <location>
        <begin position="106"/>
        <end position="128"/>
    </location>
</feature>
<gene>
    <name evidence="7" type="ORF">MKW98_020850</name>
</gene>
<feature type="transmembrane region" description="Helical" evidence="6">
    <location>
        <begin position="330"/>
        <end position="351"/>
    </location>
</feature>
<keyword evidence="3 6" id="KW-0812">Transmembrane</keyword>
<dbReference type="NCBIfam" id="TIGR00797">
    <property type="entry name" value="matE"/>
    <property type="match status" value="1"/>
</dbReference>
<comment type="similarity">
    <text evidence="2 6">Belongs to the multi antimicrobial extrusion (MATE) (TC 2.A.66.1) family.</text>
</comment>
<name>A0AAD4TG91_9MAGN</name>
<feature type="transmembrane region" description="Helical" evidence="6">
    <location>
        <begin position="177"/>
        <end position="200"/>
    </location>
</feature>
<dbReference type="Pfam" id="PF01554">
    <property type="entry name" value="MatE"/>
    <property type="match status" value="2"/>
</dbReference>
<evidence type="ECO:0000256" key="2">
    <source>
        <dbReference type="ARBA" id="ARBA00010199"/>
    </source>
</evidence>
<evidence type="ECO:0000256" key="4">
    <source>
        <dbReference type="ARBA" id="ARBA00022989"/>
    </source>
</evidence>
<dbReference type="EMBL" id="JAJJMB010001778">
    <property type="protein sequence ID" value="KAI3955217.1"/>
    <property type="molecule type" value="Genomic_DNA"/>
</dbReference>
<feature type="transmembrane region" description="Helical" evidence="6">
    <location>
        <begin position="206"/>
        <end position="231"/>
    </location>
</feature>
<feature type="transmembrane region" description="Helical" evidence="6">
    <location>
        <begin position="70"/>
        <end position="94"/>
    </location>
</feature>
<keyword evidence="8" id="KW-1185">Reference proteome</keyword>
<dbReference type="GO" id="GO:0042910">
    <property type="term" value="F:xenobiotic transmembrane transporter activity"/>
    <property type="evidence" value="ECO:0007669"/>
    <property type="project" value="InterPro"/>
</dbReference>
<feature type="transmembrane region" description="Helical" evidence="6">
    <location>
        <begin position="433"/>
        <end position="454"/>
    </location>
</feature>
<dbReference type="PANTHER" id="PTHR11206">
    <property type="entry name" value="MULTIDRUG RESISTANCE PROTEIN"/>
    <property type="match status" value="1"/>
</dbReference>
<dbReference type="InterPro" id="IPR002528">
    <property type="entry name" value="MATE_fam"/>
</dbReference>
<comment type="subcellular location">
    <subcellularLocation>
        <location evidence="1">Membrane</location>
        <topology evidence="1">Multi-pass membrane protein</topology>
    </subcellularLocation>
</comment>
<dbReference type="GO" id="GO:1990961">
    <property type="term" value="P:xenobiotic detoxification by transmembrane export across the plasma membrane"/>
    <property type="evidence" value="ECO:0007669"/>
    <property type="project" value="InterPro"/>
</dbReference>